<name>A0A1I6TGT1_9CAUL</name>
<evidence type="ECO:0000256" key="1">
    <source>
        <dbReference type="SAM" id="SignalP"/>
    </source>
</evidence>
<accession>A0A1I6TGT1</accession>
<reference evidence="3" key="1">
    <citation type="submission" date="2016-10" db="EMBL/GenBank/DDBJ databases">
        <authorList>
            <person name="Varghese N."/>
            <person name="Submissions S."/>
        </authorList>
    </citation>
    <scope>NUCLEOTIDE SEQUENCE [LARGE SCALE GENOMIC DNA]</scope>
    <source>
        <strain evidence="3">CGMCC 1.10683</strain>
    </source>
</reference>
<keyword evidence="1" id="KW-0732">Signal</keyword>
<dbReference type="AlphaFoldDB" id="A0A1I6TGT1"/>
<dbReference type="Gene3D" id="3.90.226.10">
    <property type="entry name" value="2-enoyl-CoA Hydratase, Chain A, domain 1"/>
    <property type="match status" value="1"/>
</dbReference>
<proteinExistence type="predicted"/>
<organism evidence="2 3">
    <name type="scientific">Brevundimonas viscosa</name>
    <dbReference type="NCBI Taxonomy" id="871741"/>
    <lineage>
        <taxon>Bacteria</taxon>
        <taxon>Pseudomonadati</taxon>
        <taxon>Pseudomonadota</taxon>
        <taxon>Alphaproteobacteria</taxon>
        <taxon>Caulobacterales</taxon>
        <taxon>Caulobacteraceae</taxon>
        <taxon>Brevundimonas</taxon>
    </lineage>
</organism>
<dbReference type="SUPFAM" id="SSF52096">
    <property type="entry name" value="ClpP/crotonase"/>
    <property type="match status" value="1"/>
</dbReference>
<sequence>MNRLLTAAASAAFALAVSAGAVTAQDFRELARQDLQKMHDELAANHPAAVVEGQASQTFRSWLDAGLQESLGMASRANSGDAHSYLLRYYARGFRDSNIAASPTFEGMGPFFGISWPGYTTGWRDGKYVVTYVKPGTRNAPRVGSEVVECNLRPIEEFAREKLDRWEGNLETEAGRTTSAPYLLWNRNNPFADGVPSMCSFRTGRGRPREYEIRPVSLQPGDLEAAYRATVYMPPATPLAVETVDGRPWLHVHSFSDEAGWPAFNAQVEAQVAQIRGPQGFVLDLRAASGSGLNSSTARGYGLANRIWTPEFTVSRQPAAGDITYRASQGNRDWYAAALGRMEADPQFVAEAGPVIEQTREIVAAFDAAIAAGQQTFTLAGRPAVPDTGAPNPVQGPVVVLVDAGCSGGCLDTLDLLSKLPNVRIAGTTTATDTIFVEPTILRLPSNYADLSYGHKAWTSRPRGNNEPFEPTGALRYTGNPADETAVRAFVSGLFGG</sequence>
<evidence type="ECO:0008006" key="4">
    <source>
        <dbReference type="Google" id="ProtNLM"/>
    </source>
</evidence>
<dbReference type="Proteomes" id="UP000198788">
    <property type="component" value="Unassembled WGS sequence"/>
</dbReference>
<feature type="signal peptide" evidence="1">
    <location>
        <begin position="1"/>
        <end position="24"/>
    </location>
</feature>
<evidence type="ECO:0000313" key="3">
    <source>
        <dbReference type="Proteomes" id="UP000198788"/>
    </source>
</evidence>
<keyword evidence="3" id="KW-1185">Reference proteome</keyword>
<dbReference type="OrthoDB" id="7266775at2"/>
<gene>
    <name evidence="2" type="ORF">SAMN05192570_0042</name>
</gene>
<dbReference type="EMBL" id="FOZV01000010">
    <property type="protein sequence ID" value="SFS88391.1"/>
    <property type="molecule type" value="Genomic_DNA"/>
</dbReference>
<dbReference type="RefSeq" id="WP_092313249.1">
    <property type="nucleotide sequence ID" value="NZ_FOZV01000010.1"/>
</dbReference>
<protein>
    <recommendedName>
        <fullName evidence="4">Peptidase family S41</fullName>
    </recommendedName>
</protein>
<evidence type="ECO:0000313" key="2">
    <source>
        <dbReference type="EMBL" id="SFS88391.1"/>
    </source>
</evidence>
<feature type="chain" id="PRO_5011561843" description="Peptidase family S41" evidence="1">
    <location>
        <begin position="25"/>
        <end position="497"/>
    </location>
</feature>
<dbReference type="InterPro" id="IPR029045">
    <property type="entry name" value="ClpP/crotonase-like_dom_sf"/>
</dbReference>